<dbReference type="STRING" id="1528.SAMN04488579_11358"/>
<dbReference type="Pfam" id="PF16198">
    <property type="entry name" value="TruB_C_2"/>
    <property type="match status" value="1"/>
</dbReference>
<organism evidence="8 9">
    <name type="scientific">Eubacterium barkeri</name>
    <name type="common">Clostridium barkeri</name>
    <dbReference type="NCBI Taxonomy" id="1528"/>
    <lineage>
        <taxon>Bacteria</taxon>
        <taxon>Bacillati</taxon>
        <taxon>Bacillota</taxon>
        <taxon>Clostridia</taxon>
        <taxon>Eubacteriales</taxon>
        <taxon>Eubacteriaceae</taxon>
        <taxon>Eubacterium</taxon>
    </lineage>
</organism>
<evidence type="ECO:0000256" key="4">
    <source>
        <dbReference type="ARBA" id="ARBA00023235"/>
    </source>
</evidence>
<dbReference type="HAMAP" id="MF_01080">
    <property type="entry name" value="TruB_bact"/>
    <property type="match status" value="1"/>
</dbReference>
<evidence type="ECO:0000256" key="2">
    <source>
        <dbReference type="ARBA" id="ARBA00005642"/>
    </source>
</evidence>
<evidence type="ECO:0000259" key="6">
    <source>
        <dbReference type="Pfam" id="PF01509"/>
    </source>
</evidence>
<evidence type="ECO:0000259" key="7">
    <source>
        <dbReference type="Pfam" id="PF16198"/>
    </source>
</evidence>
<dbReference type="CDD" id="cd02573">
    <property type="entry name" value="PseudoU_synth_EcTruB"/>
    <property type="match status" value="1"/>
</dbReference>
<dbReference type="EC" id="5.4.99.25" evidence="5"/>
<dbReference type="RefSeq" id="WP_090245544.1">
    <property type="nucleotide sequence ID" value="NZ_FNOU01000013.1"/>
</dbReference>
<dbReference type="PANTHER" id="PTHR13767">
    <property type="entry name" value="TRNA-PSEUDOURIDINE SYNTHASE"/>
    <property type="match status" value="1"/>
</dbReference>
<dbReference type="InterPro" id="IPR002501">
    <property type="entry name" value="PsdUridine_synth_N"/>
</dbReference>
<dbReference type="GO" id="GO:0003723">
    <property type="term" value="F:RNA binding"/>
    <property type="evidence" value="ECO:0007669"/>
    <property type="project" value="InterPro"/>
</dbReference>
<gene>
    <name evidence="5" type="primary">truB</name>
    <name evidence="8" type="ORF">SAMN04488579_11358</name>
</gene>
<evidence type="ECO:0000256" key="1">
    <source>
        <dbReference type="ARBA" id="ARBA00000385"/>
    </source>
</evidence>
<evidence type="ECO:0000313" key="8">
    <source>
        <dbReference type="EMBL" id="SDY00781.1"/>
    </source>
</evidence>
<dbReference type="GO" id="GO:1990481">
    <property type="term" value="P:mRNA pseudouridine synthesis"/>
    <property type="evidence" value="ECO:0007669"/>
    <property type="project" value="TreeGrafter"/>
</dbReference>
<dbReference type="EMBL" id="FNOU01000013">
    <property type="protein sequence ID" value="SDY00781.1"/>
    <property type="molecule type" value="Genomic_DNA"/>
</dbReference>
<feature type="active site" description="Nucleophile" evidence="5">
    <location>
        <position position="41"/>
    </location>
</feature>
<evidence type="ECO:0000313" key="9">
    <source>
        <dbReference type="Proteomes" id="UP000199652"/>
    </source>
</evidence>
<reference evidence="9" key="1">
    <citation type="submission" date="2016-10" db="EMBL/GenBank/DDBJ databases">
        <authorList>
            <person name="Varghese N."/>
            <person name="Submissions S."/>
        </authorList>
    </citation>
    <scope>NUCLEOTIDE SEQUENCE [LARGE SCALE GENOMIC DNA]</scope>
    <source>
        <strain evidence="9">VPI 5359</strain>
    </source>
</reference>
<keyword evidence="9" id="KW-1185">Reference proteome</keyword>
<feature type="domain" description="Pseudouridine synthase II N-terminal" evidence="6">
    <location>
        <begin position="26"/>
        <end position="175"/>
    </location>
</feature>
<dbReference type="InterPro" id="IPR014780">
    <property type="entry name" value="tRNA_psdUridine_synth_TruB"/>
</dbReference>
<dbReference type="Proteomes" id="UP000199652">
    <property type="component" value="Unassembled WGS sequence"/>
</dbReference>
<dbReference type="GO" id="GO:0160148">
    <property type="term" value="F:tRNA pseudouridine(55) synthase activity"/>
    <property type="evidence" value="ECO:0007669"/>
    <property type="project" value="UniProtKB-EC"/>
</dbReference>
<keyword evidence="4 5" id="KW-0413">Isomerase</keyword>
<dbReference type="Gene3D" id="3.30.2350.10">
    <property type="entry name" value="Pseudouridine synthase"/>
    <property type="match status" value="1"/>
</dbReference>
<name>A0A1H3GBY3_EUBBA</name>
<comment type="function">
    <text evidence="5">Responsible for synthesis of pseudouridine from uracil-55 in the psi GC loop of transfer RNAs.</text>
</comment>
<dbReference type="GO" id="GO:0031119">
    <property type="term" value="P:tRNA pseudouridine synthesis"/>
    <property type="evidence" value="ECO:0007669"/>
    <property type="project" value="UniProtKB-UniRule"/>
</dbReference>
<dbReference type="AlphaFoldDB" id="A0A1H3GBY3"/>
<dbReference type="InterPro" id="IPR032819">
    <property type="entry name" value="TruB_C"/>
</dbReference>
<evidence type="ECO:0000256" key="3">
    <source>
        <dbReference type="ARBA" id="ARBA00022694"/>
    </source>
</evidence>
<comment type="catalytic activity">
    <reaction evidence="1 5">
        <text>uridine(55) in tRNA = pseudouridine(55) in tRNA</text>
        <dbReference type="Rhea" id="RHEA:42532"/>
        <dbReference type="Rhea" id="RHEA-COMP:10101"/>
        <dbReference type="Rhea" id="RHEA-COMP:10102"/>
        <dbReference type="ChEBI" id="CHEBI:65314"/>
        <dbReference type="ChEBI" id="CHEBI:65315"/>
        <dbReference type="EC" id="5.4.99.25"/>
    </reaction>
</comment>
<proteinExistence type="inferred from homology"/>
<sequence length="303" mass="33885">MSVPVGFLNIYKEKGMTSHDVVARVRRIVGLKKVGHAGTLDPEAEGVLLVGLGRATKYISYLEQMDKTYLAQVIFGKSTDTYDITGEIQEERPSCLSQEAVEGVLSDFRGDLMQVPPIYSALKKNGRKLYDYARRGETVEIEARPITISRLEVMNWEGLPGEIQIKVTCSKGTYIRSLCHDIGRALETPACMGSLLRQEIGRFKAVEAIRLGELESAVEKDTLSQILIPPDGVLSHFKTLRATPRGEHFIRNGNALFQWNAEDDFDQLTLGEILRIYDRQGFVGLGQFKEDEEGPRVVPLKLL</sequence>
<evidence type="ECO:0000256" key="5">
    <source>
        <dbReference type="HAMAP-Rule" id="MF_01080"/>
    </source>
</evidence>
<dbReference type="SUPFAM" id="SSF55120">
    <property type="entry name" value="Pseudouridine synthase"/>
    <property type="match status" value="1"/>
</dbReference>
<accession>A0A1H3GBY3</accession>
<comment type="similarity">
    <text evidence="2 5">Belongs to the pseudouridine synthase TruB family. Type 1 subfamily.</text>
</comment>
<protein>
    <recommendedName>
        <fullName evidence="5">tRNA pseudouridine synthase B</fullName>
        <ecNumber evidence="5">5.4.99.25</ecNumber>
    </recommendedName>
    <alternativeName>
        <fullName evidence="5">tRNA pseudouridine(55) synthase</fullName>
        <shortName evidence="5">Psi55 synthase</shortName>
    </alternativeName>
    <alternativeName>
        <fullName evidence="5">tRNA pseudouridylate synthase</fullName>
    </alternativeName>
    <alternativeName>
        <fullName evidence="5">tRNA-uridine isomerase</fullName>
    </alternativeName>
</protein>
<dbReference type="NCBIfam" id="TIGR00431">
    <property type="entry name" value="TruB"/>
    <property type="match status" value="1"/>
</dbReference>
<dbReference type="PANTHER" id="PTHR13767:SF2">
    <property type="entry name" value="PSEUDOURIDYLATE SYNTHASE TRUB1"/>
    <property type="match status" value="1"/>
</dbReference>
<feature type="domain" description="tRNA pseudouridylate synthase B C-terminal" evidence="7">
    <location>
        <begin position="176"/>
        <end position="234"/>
    </location>
</feature>
<dbReference type="Pfam" id="PF01509">
    <property type="entry name" value="TruB_N"/>
    <property type="match status" value="1"/>
</dbReference>
<dbReference type="InterPro" id="IPR020103">
    <property type="entry name" value="PsdUridine_synth_cat_dom_sf"/>
</dbReference>
<dbReference type="OrthoDB" id="9802309at2"/>
<keyword evidence="3 5" id="KW-0819">tRNA processing</keyword>